<sequence>LERIDEFGSIAAAAKSMRLGYRNAWLWVEAMNRLAPVPLVEKATGGIGGGYTRLTEEGQRVIADIDTETDYRYQQKKPPPRGH</sequence>
<dbReference type="SUPFAM" id="SSF46785">
    <property type="entry name" value="Winged helix' DNA-binding domain"/>
    <property type="match status" value="1"/>
</dbReference>
<proteinExistence type="predicted"/>
<evidence type="ECO:0000313" key="1">
    <source>
        <dbReference type="EMBL" id="GAF94006.1"/>
    </source>
</evidence>
<accession>X0U3V2</accession>
<dbReference type="PANTHER" id="PTHR30432:SF1">
    <property type="entry name" value="DNA-BINDING TRANSCRIPTIONAL DUAL REGULATOR MODE"/>
    <property type="match status" value="1"/>
</dbReference>
<dbReference type="EMBL" id="BARS01013160">
    <property type="protein sequence ID" value="GAF94006.1"/>
    <property type="molecule type" value="Genomic_DNA"/>
</dbReference>
<dbReference type="InterPro" id="IPR036390">
    <property type="entry name" value="WH_DNA-bd_sf"/>
</dbReference>
<feature type="non-terminal residue" evidence="1">
    <location>
        <position position="1"/>
    </location>
</feature>
<reference evidence="1" key="1">
    <citation type="journal article" date="2014" name="Front. Microbiol.">
        <title>High frequency of phylogenetically diverse reductive dehalogenase-homologous genes in deep subseafloor sedimentary metagenomes.</title>
        <authorList>
            <person name="Kawai M."/>
            <person name="Futagami T."/>
            <person name="Toyoda A."/>
            <person name="Takaki Y."/>
            <person name="Nishi S."/>
            <person name="Hori S."/>
            <person name="Arai W."/>
            <person name="Tsubouchi T."/>
            <person name="Morono Y."/>
            <person name="Uchiyama I."/>
            <person name="Ito T."/>
            <person name="Fujiyama A."/>
            <person name="Inagaki F."/>
            <person name="Takami H."/>
        </authorList>
    </citation>
    <scope>NUCLEOTIDE SEQUENCE</scope>
    <source>
        <strain evidence="1">Expedition CK06-06</strain>
    </source>
</reference>
<gene>
    <name evidence="1" type="ORF">S01H1_23027</name>
</gene>
<dbReference type="PANTHER" id="PTHR30432">
    <property type="entry name" value="TRANSCRIPTIONAL REGULATOR MODE"/>
    <property type="match status" value="1"/>
</dbReference>
<name>X0U3V2_9ZZZZ</name>
<dbReference type="Gene3D" id="1.10.10.10">
    <property type="entry name" value="Winged helix-like DNA-binding domain superfamily/Winged helix DNA-binding domain"/>
    <property type="match status" value="1"/>
</dbReference>
<comment type="caution">
    <text evidence="1">The sequence shown here is derived from an EMBL/GenBank/DDBJ whole genome shotgun (WGS) entry which is preliminary data.</text>
</comment>
<protein>
    <submittedName>
        <fullName evidence="1">Uncharacterized protein</fullName>
    </submittedName>
</protein>
<organism evidence="1">
    <name type="scientific">marine sediment metagenome</name>
    <dbReference type="NCBI Taxonomy" id="412755"/>
    <lineage>
        <taxon>unclassified sequences</taxon>
        <taxon>metagenomes</taxon>
        <taxon>ecological metagenomes</taxon>
    </lineage>
</organism>
<dbReference type="AlphaFoldDB" id="X0U3V2"/>
<dbReference type="InterPro" id="IPR036388">
    <property type="entry name" value="WH-like_DNA-bd_sf"/>
</dbReference>
<dbReference type="InterPro" id="IPR051815">
    <property type="entry name" value="Molybdate_resp_trans_reg"/>
</dbReference>